<dbReference type="Proteomes" id="UP000177798">
    <property type="component" value="Chromosome 6"/>
</dbReference>
<gene>
    <name evidence="9" type="ORF">sscle_06g051290</name>
</gene>
<dbReference type="PANTHER" id="PTHR22847:SF637">
    <property type="entry name" value="WD REPEAT DOMAIN 5B"/>
    <property type="match status" value="1"/>
</dbReference>
<name>A0A1D9Q631_SCLS1</name>
<dbReference type="InterPro" id="IPR007111">
    <property type="entry name" value="NACHT_NTPase"/>
</dbReference>
<dbReference type="PROSITE" id="PS50082">
    <property type="entry name" value="WD_REPEATS_2"/>
    <property type="match status" value="10"/>
</dbReference>
<dbReference type="InterPro" id="IPR015943">
    <property type="entry name" value="WD40/YVTN_repeat-like_dom_sf"/>
</dbReference>
<dbReference type="SMART" id="SM00564">
    <property type="entry name" value="PQQ"/>
    <property type="match status" value="10"/>
</dbReference>
<feature type="repeat" description="WD" evidence="6">
    <location>
        <begin position="1388"/>
        <end position="1429"/>
    </location>
</feature>
<dbReference type="PROSITE" id="PS50837">
    <property type="entry name" value="NACHT"/>
    <property type="match status" value="1"/>
</dbReference>
<dbReference type="SUPFAM" id="SSF50978">
    <property type="entry name" value="WD40 repeat-like"/>
    <property type="match status" value="1"/>
</dbReference>
<dbReference type="InterPro" id="IPR027417">
    <property type="entry name" value="P-loop_NTPase"/>
</dbReference>
<keyword evidence="7" id="KW-0812">Transmembrane</keyword>
<dbReference type="FunFam" id="2.130.10.10:FF:002528">
    <property type="entry name" value="Uncharacterized protein"/>
    <property type="match status" value="1"/>
</dbReference>
<evidence type="ECO:0000313" key="10">
    <source>
        <dbReference type="Proteomes" id="UP000177798"/>
    </source>
</evidence>
<dbReference type="InterPro" id="IPR001680">
    <property type="entry name" value="WD40_rpt"/>
</dbReference>
<dbReference type="SMART" id="SM00320">
    <property type="entry name" value="WD40"/>
    <property type="match status" value="10"/>
</dbReference>
<keyword evidence="7" id="KW-1133">Transmembrane helix</keyword>
<dbReference type="Pfam" id="PF24883">
    <property type="entry name" value="NPHP3_N"/>
    <property type="match status" value="1"/>
</dbReference>
<dbReference type="InterPro" id="IPR020472">
    <property type="entry name" value="WD40_PAC1"/>
</dbReference>
<evidence type="ECO:0000256" key="6">
    <source>
        <dbReference type="PROSITE-ProRule" id="PRU00221"/>
    </source>
</evidence>
<feature type="repeat" description="WD" evidence="6">
    <location>
        <begin position="1430"/>
        <end position="1471"/>
    </location>
</feature>
<evidence type="ECO:0000259" key="8">
    <source>
        <dbReference type="PROSITE" id="PS50837"/>
    </source>
</evidence>
<evidence type="ECO:0000256" key="2">
    <source>
        <dbReference type="ARBA" id="ARBA00022737"/>
    </source>
</evidence>
<feature type="repeat" description="WD" evidence="6">
    <location>
        <begin position="1178"/>
        <end position="1219"/>
    </location>
</feature>
<feature type="repeat" description="WD" evidence="6">
    <location>
        <begin position="1262"/>
        <end position="1303"/>
    </location>
</feature>
<evidence type="ECO:0000256" key="1">
    <source>
        <dbReference type="ARBA" id="ARBA00022574"/>
    </source>
</evidence>
<organism evidence="9 10">
    <name type="scientific">Sclerotinia sclerotiorum (strain ATCC 18683 / 1980 / Ss-1)</name>
    <name type="common">White mold</name>
    <name type="synonym">Whetzelinia sclerotiorum</name>
    <dbReference type="NCBI Taxonomy" id="665079"/>
    <lineage>
        <taxon>Eukaryota</taxon>
        <taxon>Fungi</taxon>
        <taxon>Dikarya</taxon>
        <taxon>Ascomycota</taxon>
        <taxon>Pezizomycotina</taxon>
        <taxon>Leotiomycetes</taxon>
        <taxon>Helotiales</taxon>
        <taxon>Sclerotiniaceae</taxon>
        <taxon>Sclerotinia</taxon>
    </lineage>
</organism>
<sequence>METLKMPRQIDPQDLGIHVLVDCESPLVDIVTVHRLRAIPMTTWTKVRKAQEHIDRNTESSIAYFSIPTNKSEDCVNCDNAIKVRLDHVVDDLRRKVLRQRKNCSLRPLVFIRHCFDGLVIEKALIKPQMSKILDFTIEVMVECFIRLGEPQSFIERLQLISTQYISYLHSSNIRIMDVHRIGFTQLSDNNNAKINIIFIHGLRGHPRYTWESGRKVSNTDINSASAASNKSKSRKSLKSFDSFKSLFRSKSYKPSGSSTTSQSLSDIRKVFWLQDYLVEDIHEARVWTYGYNADMIDGLFQANNQNSVLQHSRDLVEKIKGEIENEDSFVFVAHSLGGIIVKDAIHSSQPVHRRTKSVIFLGTPHRGSTYAGWGEIASNLARLALRDSDREILEPLEVNSELLDNIHKGFKTIVCEYGIKIHSFQEAQATSGIKRLYGKIVNDFSSKLDLPQTLETVESIDANHMEMARCSNRAESQYRAILGVLRQVIHNLSLNKNISLRDEHSIENTTTFNSQLREHEIRDLPGIQNDLQGNFTNAGGLQFNAPNFNTKGGSININTHTLQNRCLIDLRTTDPQLDKRRIEETKGGLLDNVYNWILENSDFQQWRCNQDNRLLWIKGDPGKGKTMLLCGIINELQRSDETALAYFFCQGTDVRINSAVAVLRGLIYMLLDRQPALLSHLQKRYEKAGEQLFKDANNFIALSEILKDILHDKNLKPTILIIDALDECQKDLPQLLRLIVSGLSISSGVKWLVSSRNWPEIEEQLQQAEQGTRLSLELNAESVSAAVRWYIREKVKYLARTKKYTTETKDTIECYLLEHANGTFLWVALVCQNLEKARLFTNSKLQDYPSELDPLYNRMMEQIVDMEDIEAARICLQILAIVVIAYRPLTLDELMSLMEMNNEIPLEEMIQLCGSFLVVRNRNVFFVHQSAKDFLSKEAIKTIFPDGIGKVHNKALLNSITVMRKTLKHNIYGLGYPGFPIDKVKQPYPDTLASIRYSCIYWINHLRDGDPEQNREHIQDNGNIYEFLKNHLLHWLEVMSLMEKTSEGINAISSLESYVSKIKDSELYTFIYDAKRFLLHNRVGIKQAPLQIYCSALFFAPENSIIRKTFQKCIPSWIYKMSRTRSNWSAALQTLEGHSDSVRSVAFSPDGTKVASGSYDQTIRLWDAATGESLQTLEGHLGSVTSVAFSPDGTKVASGSHDKTIRLWDAATGESLQTLEGHSDWVFSVAFSPDGTKVASGSLDKTIRLWDAITGESLQTLEGHSGWVTSVAFSPDGTKVASGSLDKTIRLWDAITGESLQTLEGHSNRVFSVAFSPDGTKVASGSDDQTIRLWDAATGESLQTLEGHSNRVSSVAFSPDGTKVASSSHDKTIRLWDTATGESLQTLEGHSGSVTSVAFSPDGTKVASGSLDKTIRLWDAITGESLQTLEGHSNRVSSVAFSPDGTKVASGSDDKTIRLWDAITGESLQTLEGHSNRVFSVAFSPDGTKVASGSEDKTIRLWDAITGESLQTLEGHSGWVNSVAFSPDGTKVASGSDDQTIRLWDTATGESLQTLKGHSGWEASSAFERYFESNHWIAERSDEEVRNIFWLPPDYRPTSTYFCNGVIVMAFSTGGIFFLKFE</sequence>
<keyword evidence="1 6" id="KW-0853">WD repeat</keyword>
<dbReference type="SUPFAM" id="SSF50998">
    <property type="entry name" value="Quinoprotein alcohol dehydrogenase-like"/>
    <property type="match status" value="1"/>
</dbReference>
<feature type="transmembrane region" description="Helical" evidence="7">
    <location>
        <begin position="1600"/>
        <end position="1620"/>
    </location>
</feature>
<dbReference type="InterPro" id="IPR029058">
    <property type="entry name" value="AB_hydrolase_fold"/>
</dbReference>
<feature type="repeat" description="WD" evidence="6">
    <location>
        <begin position="1514"/>
        <end position="1555"/>
    </location>
</feature>
<dbReference type="InterPro" id="IPR056884">
    <property type="entry name" value="NPHP3-like_N"/>
</dbReference>
<dbReference type="FunFam" id="2.130.10.10:FF:001847">
    <property type="entry name" value="Nucleolar protein, component of the U3 processome"/>
    <property type="match status" value="1"/>
</dbReference>
<dbReference type="OrthoDB" id="674604at2759"/>
<dbReference type="FunFam" id="2.130.10.10:FF:001552">
    <property type="entry name" value="Uncharacterized protein"/>
    <property type="match status" value="1"/>
</dbReference>
<evidence type="ECO:0000256" key="5">
    <source>
        <dbReference type="ARBA" id="ARBA00043913"/>
    </source>
</evidence>
<dbReference type="Gene3D" id="3.40.50.300">
    <property type="entry name" value="P-loop containing nucleotide triphosphate hydrolases"/>
    <property type="match status" value="1"/>
</dbReference>
<dbReference type="SUPFAM" id="SSF53474">
    <property type="entry name" value="alpha/beta-Hydrolases"/>
    <property type="match status" value="1"/>
</dbReference>
<dbReference type="Gene3D" id="3.40.50.1820">
    <property type="entry name" value="alpha/beta hydrolase"/>
    <property type="match status" value="1"/>
</dbReference>
<dbReference type="FunFam" id="3.40.50.300:FF:001638">
    <property type="entry name" value="NACHT and WD40 domain protein"/>
    <property type="match status" value="1"/>
</dbReference>
<dbReference type="InterPro" id="IPR018391">
    <property type="entry name" value="PQQ_b-propeller_rpt"/>
</dbReference>
<comment type="function">
    <text evidence="5">Involved in mitochondrial fission. Acts as an adapter protein required to form mitochondrial fission complexes. Formation of these complexes is required to promote constriction and fission of the mitochondrial compartment at a late step in mitochondrial division.</text>
</comment>
<feature type="domain" description="NACHT" evidence="8">
    <location>
        <begin position="614"/>
        <end position="833"/>
    </location>
</feature>
<comment type="similarity">
    <text evidence="3">Belongs to the WD repeat MDV1/CAF4 family.</text>
</comment>
<dbReference type="SUPFAM" id="SSF52540">
    <property type="entry name" value="P-loop containing nucleoside triphosphate hydrolases"/>
    <property type="match status" value="1"/>
</dbReference>
<dbReference type="EMBL" id="CP017819">
    <property type="protein sequence ID" value="APA10359.1"/>
    <property type="molecule type" value="Genomic_DNA"/>
</dbReference>
<dbReference type="GO" id="GO:1990234">
    <property type="term" value="C:transferase complex"/>
    <property type="evidence" value="ECO:0007669"/>
    <property type="project" value="UniProtKB-ARBA"/>
</dbReference>
<keyword evidence="2" id="KW-0677">Repeat</keyword>
<evidence type="ECO:0000256" key="7">
    <source>
        <dbReference type="SAM" id="Phobius"/>
    </source>
</evidence>
<feature type="repeat" description="WD" evidence="6">
    <location>
        <begin position="1136"/>
        <end position="1177"/>
    </location>
</feature>
<feature type="repeat" description="WD" evidence="6">
    <location>
        <begin position="1472"/>
        <end position="1513"/>
    </location>
</feature>
<dbReference type="InterPro" id="IPR036322">
    <property type="entry name" value="WD40_repeat_dom_sf"/>
</dbReference>
<accession>A0A1D9Q631</accession>
<proteinExistence type="inferred from homology"/>
<dbReference type="FunFam" id="2.130.10.10:FF:001149">
    <property type="entry name" value="Uncharacterized protein"/>
    <property type="match status" value="2"/>
</dbReference>
<dbReference type="PROSITE" id="PS50294">
    <property type="entry name" value="WD_REPEATS_REGION"/>
    <property type="match status" value="10"/>
</dbReference>
<feature type="repeat" description="WD" evidence="6">
    <location>
        <begin position="1346"/>
        <end position="1387"/>
    </location>
</feature>
<dbReference type="CDD" id="cd00200">
    <property type="entry name" value="WD40"/>
    <property type="match status" value="1"/>
</dbReference>
<dbReference type="Pfam" id="PF00400">
    <property type="entry name" value="WD40"/>
    <property type="match status" value="10"/>
</dbReference>
<dbReference type="InterPro" id="IPR019775">
    <property type="entry name" value="WD40_repeat_CS"/>
</dbReference>
<dbReference type="PROSITE" id="PS00678">
    <property type="entry name" value="WD_REPEATS_1"/>
    <property type="match status" value="5"/>
</dbReference>
<reference evidence="10" key="1">
    <citation type="journal article" date="2017" name="Genome Biol. Evol.">
        <title>The complete genome sequence of the phytopathogenic fungus Sclerotinia sclerotiorum reveals insights into the genome architecture of broad host range pathogens.</title>
        <authorList>
            <person name="Derbyshire M."/>
            <person name="Denton-Giles M."/>
            <person name="Hegedus D."/>
            <person name="Seifbarghy S."/>
            <person name="Rollins J."/>
            <person name="van Kan J."/>
            <person name="Seidl M.F."/>
            <person name="Faino L."/>
            <person name="Mbengue M."/>
            <person name="Navaud O."/>
            <person name="Raffaele S."/>
            <person name="Hammond-Kosack K."/>
            <person name="Heard S."/>
            <person name="Oliver R."/>
        </authorList>
    </citation>
    <scope>NUCLEOTIDE SEQUENCE [LARGE SCALE GENOMIC DNA]</scope>
    <source>
        <strain evidence="10">ATCC 18683 / 1980 / Ss-1</strain>
    </source>
</reference>
<dbReference type="Gene3D" id="2.130.10.10">
    <property type="entry name" value="YVTN repeat-like/Quinoprotein amine dehydrogenase"/>
    <property type="match status" value="5"/>
</dbReference>
<dbReference type="PANTHER" id="PTHR22847">
    <property type="entry name" value="WD40 REPEAT PROTEIN"/>
    <property type="match status" value="1"/>
</dbReference>
<evidence type="ECO:0000256" key="3">
    <source>
        <dbReference type="ARBA" id="ARBA00038415"/>
    </source>
</evidence>
<dbReference type="InterPro" id="IPR011047">
    <property type="entry name" value="Quinoprotein_ADH-like_sf"/>
</dbReference>
<keyword evidence="7" id="KW-0472">Membrane</keyword>
<protein>
    <recommendedName>
        <fullName evidence="4">Mitochondrial division protein 1</fullName>
    </recommendedName>
</protein>
<feature type="repeat" description="WD" evidence="6">
    <location>
        <begin position="1220"/>
        <end position="1261"/>
    </location>
</feature>
<evidence type="ECO:0000313" key="9">
    <source>
        <dbReference type="EMBL" id="APA10359.1"/>
    </source>
</evidence>
<feature type="repeat" description="WD" evidence="6">
    <location>
        <begin position="1304"/>
        <end position="1345"/>
    </location>
</feature>
<dbReference type="PRINTS" id="PR00320">
    <property type="entry name" value="GPROTEINBRPT"/>
</dbReference>
<evidence type="ECO:0000256" key="4">
    <source>
        <dbReference type="ARBA" id="ARBA00039789"/>
    </source>
</evidence>
<dbReference type="VEuPathDB" id="FungiDB:sscle_06g051290"/>